<name>A0A1B2JHU7_PICPA</name>
<accession>A0A1B2JHU7</accession>
<protein>
    <submittedName>
        <fullName evidence="7">BA75_04970T0</fullName>
    </submittedName>
</protein>
<feature type="transmembrane region" description="Helical" evidence="6">
    <location>
        <begin position="76"/>
        <end position="97"/>
    </location>
</feature>
<dbReference type="AlphaFoldDB" id="A0A1B2JHU7"/>
<keyword evidence="3 6" id="KW-0812">Transmembrane</keyword>
<evidence type="ECO:0000256" key="2">
    <source>
        <dbReference type="ARBA" id="ARBA00005645"/>
    </source>
</evidence>
<proteinExistence type="inferred from homology"/>
<dbReference type="GO" id="GO:0034424">
    <property type="term" value="C:Vps55/Vps68 complex"/>
    <property type="evidence" value="ECO:0007669"/>
    <property type="project" value="TreeGrafter"/>
</dbReference>
<keyword evidence="8" id="KW-1185">Reference proteome</keyword>
<evidence type="ECO:0000313" key="8">
    <source>
        <dbReference type="Proteomes" id="UP000094565"/>
    </source>
</evidence>
<organism evidence="7 8">
    <name type="scientific">Komagataella pastoris</name>
    <name type="common">Yeast</name>
    <name type="synonym">Pichia pastoris</name>
    <dbReference type="NCBI Taxonomy" id="4922"/>
    <lineage>
        <taxon>Eukaryota</taxon>
        <taxon>Fungi</taxon>
        <taxon>Dikarya</taxon>
        <taxon>Ascomycota</taxon>
        <taxon>Saccharomycotina</taxon>
        <taxon>Pichiomycetes</taxon>
        <taxon>Pichiales</taxon>
        <taxon>Pichiaceae</taxon>
        <taxon>Komagataella</taxon>
    </lineage>
</organism>
<dbReference type="EMBL" id="CP014587">
    <property type="protein sequence ID" value="ANZ77619.1"/>
    <property type="molecule type" value="Genomic_DNA"/>
</dbReference>
<evidence type="ECO:0000256" key="6">
    <source>
        <dbReference type="SAM" id="Phobius"/>
    </source>
</evidence>
<feature type="transmembrane region" description="Helical" evidence="6">
    <location>
        <begin position="103"/>
        <end position="124"/>
    </location>
</feature>
<evidence type="ECO:0000256" key="5">
    <source>
        <dbReference type="ARBA" id="ARBA00023136"/>
    </source>
</evidence>
<gene>
    <name evidence="7" type="primary">VPS55</name>
    <name evidence="7" type="ORF">ATY40_BA7504970</name>
</gene>
<evidence type="ECO:0000256" key="4">
    <source>
        <dbReference type="ARBA" id="ARBA00022989"/>
    </source>
</evidence>
<dbReference type="Pfam" id="PF04133">
    <property type="entry name" value="Vps55"/>
    <property type="match status" value="1"/>
</dbReference>
<dbReference type="InterPro" id="IPR007262">
    <property type="entry name" value="Vps55/LEPROT"/>
</dbReference>
<evidence type="ECO:0000256" key="3">
    <source>
        <dbReference type="ARBA" id="ARBA00022692"/>
    </source>
</evidence>
<evidence type="ECO:0000256" key="1">
    <source>
        <dbReference type="ARBA" id="ARBA00004141"/>
    </source>
</evidence>
<dbReference type="OrthoDB" id="14246at2759"/>
<dbReference type="Proteomes" id="UP000094565">
    <property type="component" value="Chromosome 4"/>
</dbReference>
<feature type="transmembrane region" description="Helical" evidence="6">
    <location>
        <begin position="9"/>
        <end position="30"/>
    </location>
</feature>
<feature type="transmembrane region" description="Helical" evidence="6">
    <location>
        <begin position="36"/>
        <end position="55"/>
    </location>
</feature>
<keyword evidence="4 6" id="KW-1133">Transmembrane helix</keyword>
<dbReference type="PANTHER" id="PTHR12050">
    <property type="entry name" value="LEPTIN RECEPTOR-RELATED"/>
    <property type="match status" value="1"/>
</dbReference>
<comment type="subcellular location">
    <subcellularLocation>
        <location evidence="1">Membrane</location>
        <topology evidence="1">Multi-pass membrane protein</topology>
    </subcellularLocation>
</comment>
<keyword evidence="5 6" id="KW-0472">Membrane</keyword>
<dbReference type="PANTHER" id="PTHR12050:SF0">
    <property type="entry name" value="RH04491P"/>
    <property type="match status" value="1"/>
</dbReference>
<comment type="similarity">
    <text evidence="2">Belongs to the OB-RGRP/VPS55 family.</text>
</comment>
<evidence type="ECO:0000313" key="7">
    <source>
        <dbReference type="EMBL" id="ANZ77619.1"/>
    </source>
</evidence>
<sequence>MKINPLTKIISLATVLAAGFLLIVLAGAIYGNWSPVAIALVFAFAHLPIAISNQLNVNFDDFLNESTAYALDLGKFLSAFLFISGVALPILLCHSHILQFPAMILTLSGGILIYGTVFTFTEFFDAREDDVFDV</sequence>
<reference evidence="7 8" key="1">
    <citation type="submission" date="2016-02" db="EMBL/GenBank/DDBJ databases">
        <title>Comparative genomic and transcriptomic foundation for Pichia pastoris.</title>
        <authorList>
            <person name="Love K.R."/>
            <person name="Shah K.A."/>
            <person name="Whittaker C.A."/>
            <person name="Wu J."/>
            <person name="Bartlett M.C."/>
            <person name="Ma D."/>
            <person name="Leeson R.L."/>
            <person name="Priest M."/>
            <person name="Young S.K."/>
            <person name="Love J.C."/>
        </authorList>
    </citation>
    <scope>NUCLEOTIDE SEQUENCE [LARGE SCALE GENOMIC DNA]</scope>
    <source>
        <strain evidence="7 8">ATCC 28485</strain>
    </source>
</reference>
<dbReference type="GO" id="GO:0032511">
    <property type="term" value="P:late endosome to vacuole transport via multivesicular body sorting pathway"/>
    <property type="evidence" value="ECO:0007669"/>
    <property type="project" value="TreeGrafter"/>
</dbReference>